<gene>
    <name evidence="1" type="ORF">EYF80_020911</name>
</gene>
<dbReference type="EMBL" id="SRLO01000183">
    <property type="protein sequence ID" value="TNN68876.1"/>
    <property type="molecule type" value="Genomic_DNA"/>
</dbReference>
<dbReference type="Proteomes" id="UP000314294">
    <property type="component" value="Unassembled WGS sequence"/>
</dbReference>
<proteinExistence type="predicted"/>
<reference evidence="1 2" key="1">
    <citation type="submission" date="2019-03" db="EMBL/GenBank/DDBJ databases">
        <title>First draft genome of Liparis tanakae, snailfish: a comprehensive survey of snailfish specific genes.</title>
        <authorList>
            <person name="Kim W."/>
            <person name="Song I."/>
            <person name="Jeong J.-H."/>
            <person name="Kim D."/>
            <person name="Kim S."/>
            <person name="Ryu S."/>
            <person name="Song J.Y."/>
            <person name="Lee S.K."/>
        </authorList>
    </citation>
    <scope>NUCLEOTIDE SEQUENCE [LARGE SCALE GENOMIC DNA]</scope>
    <source>
        <tissue evidence="1">Muscle</tissue>
    </source>
</reference>
<comment type="caution">
    <text evidence="1">The sequence shown here is derived from an EMBL/GenBank/DDBJ whole genome shotgun (WGS) entry which is preliminary data.</text>
</comment>
<organism evidence="1 2">
    <name type="scientific">Liparis tanakae</name>
    <name type="common">Tanaka's snailfish</name>
    <dbReference type="NCBI Taxonomy" id="230148"/>
    <lineage>
        <taxon>Eukaryota</taxon>
        <taxon>Metazoa</taxon>
        <taxon>Chordata</taxon>
        <taxon>Craniata</taxon>
        <taxon>Vertebrata</taxon>
        <taxon>Euteleostomi</taxon>
        <taxon>Actinopterygii</taxon>
        <taxon>Neopterygii</taxon>
        <taxon>Teleostei</taxon>
        <taxon>Neoteleostei</taxon>
        <taxon>Acanthomorphata</taxon>
        <taxon>Eupercaria</taxon>
        <taxon>Perciformes</taxon>
        <taxon>Cottioidei</taxon>
        <taxon>Cottales</taxon>
        <taxon>Liparidae</taxon>
        <taxon>Liparis</taxon>
    </lineage>
</organism>
<dbReference type="AlphaFoldDB" id="A0A4Z2HSN7"/>
<evidence type="ECO:0000313" key="1">
    <source>
        <dbReference type="EMBL" id="TNN68876.1"/>
    </source>
</evidence>
<evidence type="ECO:0000313" key="2">
    <source>
        <dbReference type="Proteomes" id="UP000314294"/>
    </source>
</evidence>
<name>A0A4Z2HSN7_9TELE</name>
<accession>A0A4Z2HSN7</accession>
<protein>
    <submittedName>
        <fullName evidence="1">Uncharacterized protein</fullName>
    </submittedName>
</protein>
<sequence length="85" mass="9058">MGGEGYTRGLDVAVYQEAVDAYADAMLADEGDLVFHAVFNHLVQIFQERDLLSLEELTAGVGCIVIWPEGADVDAGGFGHIDEGS</sequence>
<keyword evidence="2" id="KW-1185">Reference proteome</keyword>